<dbReference type="RefSeq" id="WP_203357297.1">
    <property type="nucleotide sequence ID" value="NZ_CP069127.1"/>
</dbReference>
<dbReference type="Pfam" id="PF07876">
    <property type="entry name" value="Dabb"/>
    <property type="match status" value="1"/>
</dbReference>
<dbReference type="InterPro" id="IPR013097">
    <property type="entry name" value="Dabb"/>
</dbReference>
<protein>
    <submittedName>
        <fullName evidence="2">Dabb family protein</fullName>
    </submittedName>
</protein>
<accession>A0ABX7FX04</accession>
<evidence type="ECO:0000259" key="1">
    <source>
        <dbReference type="PROSITE" id="PS51502"/>
    </source>
</evidence>
<dbReference type="Gene3D" id="3.30.70.100">
    <property type="match status" value="1"/>
</dbReference>
<proteinExistence type="predicted"/>
<dbReference type="PROSITE" id="PS51502">
    <property type="entry name" value="S_R_A_B_BARREL"/>
    <property type="match status" value="1"/>
</dbReference>
<sequence length="98" mass="11383">MIEHIVLVKFSPNTLKEHIDEVIRRTKALRGVIPGLIDLQEGHNFSARSQGYELGLTVRFTNIESLDQYQVHPKHKEIRKYMNEIGLLDIIVVDFEID</sequence>
<organism evidence="2 3">
    <name type="scientific">Brevibacillus choshinensis</name>
    <dbReference type="NCBI Taxonomy" id="54911"/>
    <lineage>
        <taxon>Bacteria</taxon>
        <taxon>Bacillati</taxon>
        <taxon>Bacillota</taxon>
        <taxon>Bacilli</taxon>
        <taxon>Bacillales</taxon>
        <taxon>Paenibacillaceae</taxon>
        <taxon>Brevibacillus</taxon>
    </lineage>
</organism>
<dbReference type="EMBL" id="CP069127">
    <property type="protein sequence ID" value="QRG70324.1"/>
    <property type="molecule type" value="Genomic_DNA"/>
</dbReference>
<dbReference type="Proteomes" id="UP000596248">
    <property type="component" value="Chromosome"/>
</dbReference>
<evidence type="ECO:0000313" key="3">
    <source>
        <dbReference type="Proteomes" id="UP000596248"/>
    </source>
</evidence>
<dbReference type="PANTHER" id="PTHR37832:SF1">
    <property type="entry name" value="STRESS-RESPONSE A_B BARREL DOMAIN-CONTAINING PROTEIN"/>
    <property type="match status" value="1"/>
</dbReference>
<dbReference type="SUPFAM" id="SSF54909">
    <property type="entry name" value="Dimeric alpha+beta barrel"/>
    <property type="match status" value="1"/>
</dbReference>
<reference evidence="2 3" key="1">
    <citation type="submission" date="2021-01" db="EMBL/GenBank/DDBJ databases">
        <title>Identification of strong promoters based on the transcriptome of Brevibacillus choshinensis.</title>
        <authorList>
            <person name="Yao D."/>
            <person name="Zhang K."/>
            <person name="Wu J."/>
        </authorList>
    </citation>
    <scope>NUCLEOTIDE SEQUENCE [LARGE SCALE GENOMIC DNA]</scope>
    <source>
        <strain evidence="2 3">HPD31-SP3</strain>
    </source>
</reference>
<dbReference type="InterPro" id="IPR011008">
    <property type="entry name" value="Dimeric_a/b-barrel"/>
</dbReference>
<evidence type="ECO:0000313" key="2">
    <source>
        <dbReference type="EMBL" id="QRG70324.1"/>
    </source>
</evidence>
<name>A0ABX7FX04_BRECH</name>
<dbReference type="PANTHER" id="PTHR37832">
    <property type="entry name" value="BLL2683 PROTEIN"/>
    <property type="match status" value="1"/>
</dbReference>
<dbReference type="SMART" id="SM00886">
    <property type="entry name" value="Dabb"/>
    <property type="match status" value="1"/>
</dbReference>
<feature type="domain" description="Stress-response A/B barrel" evidence="1">
    <location>
        <begin position="2"/>
        <end position="95"/>
    </location>
</feature>
<gene>
    <name evidence="2" type="ORF">JNE38_15135</name>
</gene>
<keyword evidence="3" id="KW-1185">Reference proteome</keyword>